<keyword evidence="2" id="KW-1185">Reference proteome</keyword>
<dbReference type="Proteomes" id="UP000006339">
    <property type="component" value="Unassembled WGS sequence"/>
</dbReference>
<reference evidence="1" key="1">
    <citation type="submission" date="2012-10" db="EMBL/GenBank/DDBJ databases">
        <authorList>
            <person name="Harkins D.M."/>
            <person name="Durkin A.S."/>
            <person name="Brinkac L.M."/>
            <person name="Selengut J.D."/>
            <person name="Sanka R."/>
            <person name="DePew J."/>
            <person name="Purushe J."/>
            <person name="Picardeau M."/>
            <person name="Werts C."/>
            <person name="Goarant C."/>
            <person name="Vinetz J.M."/>
            <person name="Sutton G.G."/>
            <person name="Nelson W.C."/>
            <person name="Fouts D.E."/>
        </authorList>
    </citation>
    <scope>NUCLEOTIDE SEQUENCE [LARGE SCALE GENOMIC DNA]</scope>
    <source>
        <strain evidence="1">200802841</strain>
    </source>
</reference>
<gene>
    <name evidence="1" type="ORF">LEP1GSC131_0963</name>
</gene>
<dbReference type="AlphaFoldDB" id="A0A828YB66"/>
<evidence type="ECO:0000313" key="1">
    <source>
        <dbReference type="EMBL" id="EKO53617.1"/>
    </source>
</evidence>
<organism evidence="1 2">
    <name type="scientific">Leptospira kirschneri str. 200802841</name>
    <dbReference type="NCBI Taxonomy" id="1193047"/>
    <lineage>
        <taxon>Bacteria</taxon>
        <taxon>Pseudomonadati</taxon>
        <taxon>Spirochaetota</taxon>
        <taxon>Spirochaetia</taxon>
        <taxon>Leptospirales</taxon>
        <taxon>Leptospiraceae</taxon>
        <taxon>Leptospira</taxon>
    </lineage>
</organism>
<comment type="caution">
    <text evidence="1">The sequence shown here is derived from an EMBL/GenBank/DDBJ whole genome shotgun (WGS) entry which is preliminary data.</text>
</comment>
<dbReference type="RefSeq" id="WP_004761047.1">
    <property type="nucleotide sequence ID" value="NZ_AKWH02000005.1"/>
</dbReference>
<dbReference type="EMBL" id="AKWH02000005">
    <property type="protein sequence ID" value="EKO53617.1"/>
    <property type="molecule type" value="Genomic_DNA"/>
</dbReference>
<evidence type="ECO:0000313" key="2">
    <source>
        <dbReference type="Proteomes" id="UP000006339"/>
    </source>
</evidence>
<sequence>MQSSKAESVPVLLHGSTFITVGDVIYRNYFFCYVLKRDPEN</sequence>
<protein>
    <submittedName>
        <fullName evidence="1">Uncharacterized protein</fullName>
    </submittedName>
</protein>
<name>A0A828YB66_9LEPT</name>
<accession>A0A828YB66</accession>
<proteinExistence type="predicted"/>